<dbReference type="EMBL" id="UINC01163152">
    <property type="protein sequence ID" value="SVD63303.1"/>
    <property type="molecule type" value="Genomic_DNA"/>
</dbReference>
<name>A0A382WX65_9ZZZZ</name>
<feature type="non-terminal residue" evidence="2">
    <location>
        <position position="1"/>
    </location>
</feature>
<feature type="compositionally biased region" description="Polar residues" evidence="1">
    <location>
        <begin position="23"/>
        <end position="34"/>
    </location>
</feature>
<proteinExistence type="predicted"/>
<protein>
    <submittedName>
        <fullName evidence="2">Uncharacterized protein</fullName>
    </submittedName>
</protein>
<feature type="compositionally biased region" description="Basic and acidic residues" evidence="1">
    <location>
        <begin position="12"/>
        <end position="22"/>
    </location>
</feature>
<sequence>LTLSDGDNFEGNFKDGKMDVEKTYQNQPDKNFKT</sequence>
<gene>
    <name evidence="2" type="ORF">METZ01_LOCUS416157</name>
</gene>
<feature type="region of interest" description="Disordered" evidence="1">
    <location>
        <begin position="1"/>
        <end position="34"/>
    </location>
</feature>
<reference evidence="2" key="1">
    <citation type="submission" date="2018-05" db="EMBL/GenBank/DDBJ databases">
        <authorList>
            <person name="Lanie J.A."/>
            <person name="Ng W.-L."/>
            <person name="Kazmierczak K.M."/>
            <person name="Andrzejewski T.M."/>
            <person name="Davidsen T.M."/>
            <person name="Wayne K.J."/>
            <person name="Tettelin H."/>
            <person name="Glass J.I."/>
            <person name="Rusch D."/>
            <person name="Podicherti R."/>
            <person name="Tsui H.-C.T."/>
            <person name="Winkler M.E."/>
        </authorList>
    </citation>
    <scope>NUCLEOTIDE SEQUENCE</scope>
</reference>
<evidence type="ECO:0000313" key="2">
    <source>
        <dbReference type="EMBL" id="SVD63303.1"/>
    </source>
</evidence>
<accession>A0A382WX65</accession>
<evidence type="ECO:0000256" key="1">
    <source>
        <dbReference type="SAM" id="MobiDB-lite"/>
    </source>
</evidence>
<dbReference type="AlphaFoldDB" id="A0A382WX65"/>
<organism evidence="2">
    <name type="scientific">marine metagenome</name>
    <dbReference type="NCBI Taxonomy" id="408172"/>
    <lineage>
        <taxon>unclassified sequences</taxon>
        <taxon>metagenomes</taxon>
        <taxon>ecological metagenomes</taxon>
    </lineage>
</organism>